<evidence type="ECO:0000313" key="7">
    <source>
        <dbReference type="Proteomes" id="UP000290909"/>
    </source>
</evidence>
<dbReference type="InterPro" id="IPR006480">
    <property type="entry name" value="Phage_holin_4_1"/>
</dbReference>
<keyword evidence="3 5" id="KW-1133">Transmembrane helix</keyword>
<comment type="subcellular location">
    <subcellularLocation>
        <location evidence="1">Membrane</location>
        <topology evidence="1">Multi-pass membrane protein</topology>
    </subcellularLocation>
</comment>
<organism evidence="6 7">
    <name type="scientific">Acholeplasma hippikon</name>
    <dbReference type="NCBI Taxonomy" id="264636"/>
    <lineage>
        <taxon>Bacteria</taxon>
        <taxon>Bacillati</taxon>
        <taxon>Mycoplasmatota</taxon>
        <taxon>Mollicutes</taxon>
        <taxon>Acholeplasmatales</taxon>
        <taxon>Acholeplasmataceae</taxon>
        <taxon>Acholeplasma</taxon>
    </lineage>
</organism>
<dbReference type="KEGG" id="ahk:NCTC10172_00069"/>
<reference evidence="6 7" key="1">
    <citation type="submission" date="2019-01" db="EMBL/GenBank/DDBJ databases">
        <authorList>
            <consortium name="Pathogen Informatics"/>
        </authorList>
    </citation>
    <scope>NUCLEOTIDE SEQUENCE [LARGE SCALE GENOMIC DNA]</scope>
    <source>
        <strain evidence="6 7">NCTC10172</strain>
    </source>
</reference>
<sequence>MKYKYSALFMVGTLGSFFSYLFGGFDSLMIALNVLMSINFLSGLLLAVVFKKSKKTESGRLSSAAGIKSLSKKIFILFLIAMSQQLDIILTTSFIRDGAIIAFISMEGVSILENSTLAGLKVPTVIKNVLEVLNKDGKKDE</sequence>
<evidence type="ECO:0000256" key="1">
    <source>
        <dbReference type="ARBA" id="ARBA00004141"/>
    </source>
</evidence>
<gene>
    <name evidence="6" type="ORF">NCTC10172_00069</name>
</gene>
<name>A0A449BI25_9MOLU</name>
<accession>A0A449BI25</accession>
<proteinExistence type="predicted"/>
<evidence type="ECO:0000256" key="4">
    <source>
        <dbReference type="ARBA" id="ARBA00023136"/>
    </source>
</evidence>
<protein>
    <submittedName>
        <fullName evidence="6">Phage-related holin (Lysis protein)</fullName>
    </submittedName>
</protein>
<evidence type="ECO:0000256" key="5">
    <source>
        <dbReference type="SAM" id="Phobius"/>
    </source>
</evidence>
<dbReference type="GO" id="GO:0016020">
    <property type="term" value="C:membrane"/>
    <property type="evidence" value="ECO:0007669"/>
    <property type="project" value="UniProtKB-SubCell"/>
</dbReference>
<evidence type="ECO:0000256" key="3">
    <source>
        <dbReference type="ARBA" id="ARBA00022989"/>
    </source>
</evidence>
<evidence type="ECO:0000313" key="6">
    <source>
        <dbReference type="EMBL" id="VEU82063.1"/>
    </source>
</evidence>
<keyword evidence="4 5" id="KW-0472">Membrane</keyword>
<evidence type="ECO:0000256" key="2">
    <source>
        <dbReference type="ARBA" id="ARBA00022692"/>
    </source>
</evidence>
<dbReference type="EMBL" id="LR215050">
    <property type="protein sequence ID" value="VEU82063.1"/>
    <property type="molecule type" value="Genomic_DNA"/>
</dbReference>
<dbReference type="STRING" id="1408416.GCA_000702765_00623"/>
<dbReference type="NCBIfam" id="TIGR01593">
    <property type="entry name" value="holin_tox_secr"/>
    <property type="match status" value="1"/>
</dbReference>
<dbReference type="Pfam" id="PF05105">
    <property type="entry name" value="Phage_holin_4_1"/>
    <property type="match status" value="1"/>
</dbReference>
<keyword evidence="2 5" id="KW-0812">Transmembrane</keyword>
<feature type="transmembrane region" description="Helical" evidence="5">
    <location>
        <begin position="5"/>
        <end position="22"/>
    </location>
</feature>
<feature type="transmembrane region" description="Helical" evidence="5">
    <location>
        <begin position="28"/>
        <end position="50"/>
    </location>
</feature>
<dbReference type="Proteomes" id="UP000290909">
    <property type="component" value="Chromosome"/>
</dbReference>
<dbReference type="AlphaFoldDB" id="A0A449BI25"/>
<keyword evidence="7" id="KW-1185">Reference proteome</keyword>